<dbReference type="PROSITE" id="PS50175">
    <property type="entry name" value="ASP_PROT_RETROV"/>
    <property type="match status" value="1"/>
</dbReference>
<dbReference type="GO" id="GO:0006508">
    <property type="term" value="P:proteolysis"/>
    <property type="evidence" value="ECO:0007669"/>
    <property type="project" value="InterPro"/>
</dbReference>
<dbReference type="InterPro" id="IPR018061">
    <property type="entry name" value="Retropepsins"/>
</dbReference>
<dbReference type="GO" id="GO:0004190">
    <property type="term" value="F:aspartic-type endopeptidase activity"/>
    <property type="evidence" value="ECO:0007669"/>
    <property type="project" value="InterPro"/>
</dbReference>
<dbReference type="SUPFAM" id="SSF50630">
    <property type="entry name" value="Acid proteases"/>
    <property type="match status" value="1"/>
</dbReference>
<keyword evidence="4" id="KW-1185">Reference proteome</keyword>
<reference evidence="3 4" key="1">
    <citation type="submission" date="2018-07" db="EMBL/GenBank/DDBJ databases">
        <title>A high quality draft genome assembly of the barn swallow (H. rustica rustica).</title>
        <authorList>
            <person name="Formenti G."/>
            <person name="Chiara M."/>
            <person name="Poveda L."/>
            <person name="Francoijs K.-J."/>
            <person name="Bonisoli-Alquati A."/>
            <person name="Canova L."/>
            <person name="Gianfranceschi L."/>
            <person name="Horner D.S."/>
            <person name="Saino N."/>
        </authorList>
    </citation>
    <scope>NUCLEOTIDE SEQUENCE [LARGE SCALE GENOMIC DNA]</scope>
    <source>
        <strain evidence="3">Chelidonia</strain>
        <tissue evidence="3">Blood</tissue>
    </source>
</reference>
<sequence length="153" mass="17169">MYHQEEPIVNFEVGPQHEEFEFLVDTGADRSSIKKLPVGVNIGKRICEVIEAEGKPFKASIIEGVEVRGNSRQIITNFIYLPDLESNLLGRDLQVQLGVGIVSEEGRMKVNIMKLTTKDLEEINPEVWAEEGKSDLLDIPPIKIEMQAETPPI</sequence>
<name>A0A3M0JKG9_HIRRU</name>
<evidence type="ECO:0000256" key="1">
    <source>
        <dbReference type="ARBA" id="ARBA00022801"/>
    </source>
</evidence>
<gene>
    <name evidence="3" type="ORF">DUI87_23806</name>
</gene>
<dbReference type="OrthoDB" id="9906216at2759"/>
<accession>A0A3M0JKG9</accession>
<organism evidence="3 4">
    <name type="scientific">Hirundo rustica rustica</name>
    <dbReference type="NCBI Taxonomy" id="333673"/>
    <lineage>
        <taxon>Eukaryota</taxon>
        <taxon>Metazoa</taxon>
        <taxon>Chordata</taxon>
        <taxon>Craniata</taxon>
        <taxon>Vertebrata</taxon>
        <taxon>Euteleostomi</taxon>
        <taxon>Archelosauria</taxon>
        <taxon>Archosauria</taxon>
        <taxon>Dinosauria</taxon>
        <taxon>Saurischia</taxon>
        <taxon>Theropoda</taxon>
        <taxon>Coelurosauria</taxon>
        <taxon>Aves</taxon>
        <taxon>Neognathae</taxon>
        <taxon>Neoaves</taxon>
        <taxon>Telluraves</taxon>
        <taxon>Australaves</taxon>
        <taxon>Passeriformes</taxon>
        <taxon>Sylvioidea</taxon>
        <taxon>Hirundinidae</taxon>
        <taxon>Hirundo</taxon>
    </lineage>
</organism>
<comment type="caution">
    <text evidence="3">The sequence shown here is derived from an EMBL/GenBank/DDBJ whole genome shotgun (WGS) entry which is preliminary data.</text>
</comment>
<evidence type="ECO:0000313" key="4">
    <source>
        <dbReference type="Proteomes" id="UP000269221"/>
    </source>
</evidence>
<dbReference type="Proteomes" id="UP000269221">
    <property type="component" value="Unassembled WGS sequence"/>
</dbReference>
<dbReference type="Gene3D" id="2.40.70.10">
    <property type="entry name" value="Acid Proteases"/>
    <property type="match status" value="1"/>
</dbReference>
<keyword evidence="1" id="KW-0378">Hydrolase</keyword>
<dbReference type="InterPro" id="IPR001969">
    <property type="entry name" value="Aspartic_peptidase_AS"/>
</dbReference>
<dbReference type="InterPro" id="IPR021109">
    <property type="entry name" value="Peptidase_aspartic_dom_sf"/>
</dbReference>
<dbReference type="Pfam" id="PF00077">
    <property type="entry name" value="RVP"/>
    <property type="match status" value="1"/>
</dbReference>
<evidence type="ECO:0000259" key="2">
    <source>
        <dbReference type="PROSITE" id="PS50175"/>
    </source>
</evidence>
<dbReference type="InterPro" id="IPR001995">
    <property type="entry name" value="Peptidase_A2_cat"/>
</dbReference>
<evidence type="ECO:0000313" key="3">
    <source>
        <dbReference type="EMBL" id="RMB99553.1"/>
    </source>
</evidence>
<protein>
    <recommendedName>
        <fullName evidence="2">Peptidase A2 domain-containing protein</fullName>
    </recommendedName>
</protein>
<dbReference type="EMBL" id="QRBI01000148">
    <property type="protein sequence ID" value="RMB99553.1"/>
    <property type="molecule type" value="Genomic_DNA"/>
</dbReference>
<proteinExistence type="predicted"/>
<dbReference type="AlphaFoldDB" id="A0A3M0JKG9"/>
<feature type="domain" description="Peptidase A2" evidence="2">
    <location>
        <begin position="20"/>
        <end position="93"/>
    </location>
</feature>
<dbReference type="PROSITE" id="PS00141">
    <property type="entry name" value="ASP_PROTEASE"/>
    <property type="match status" value="1"/>
</dbReference>